<evidence type="ECO:0000313" key="3">
    <source>
        <dbReference type="Proteomes" id="UP001497516"/>
    </source>
</evidence>
<accession>A0AAV2DS25</accession>
<organism evidence="2 3">
    <name type="scientific">Linum trigynum</name>
    <dbReference type="NCBI Taxonomy" id="586398"/>
    <lineage>
        <taxon>Eukaryota</taxon>
        <taxon>Viridiplantae</taxon>
        <taxon>Streptophyta</taxon>
        <taxon>Embryophyta</taxon>
        <taxon>Tracheophyta</taxon>
        <taxon>Spermatophyta</taxon>
        <taxon>Magnoliopsida</taxon>
        <taxon>eudicotyledons</taxon>
        <taxon>Gunneridae</taxon>
        <taxon>Pentapetalae</taxon>
        <taxon>rosids</taxon>
        <taxon>fabids</taxon>
        <taxon>Malpighiales</taxon>
        <taxon>Linaceae</taxon>
        <taxon>Linum</taxon>
    </lineage>
</organism>
<proteinExistence type="predicted"/>
<evidence type="ECO:0000256" key="1">
    <source>
        <dbReference type="SAM" id="MobiDB-lite"/>
    </source>
</evidence>
<sequence length="145" mass="16378">MDPDTSDRLIIHHQLKAMVADPDNSPKPEEQALTFPESEEEESEEELSEGSEEEAESEEESSEGSEEETIKPELSFESREGVDNYPDNKYGKISCKCCQKLRERQFKPKDDDCNYLQDKDDFDGDEQLKLSCGSYITGGRSGSPV</sequence>
<evidence type="ECO:0000313" key="2">
    <source>
        <dbReference type="EMBL" id="CAL1376330.1"/>
    </source>
</evidence>
<feature type="compositionally biased region" description="Basic and acidic residues" evidence="1">
    <location>
        <begin position="68"/>
        <end position="82"/>
    </location>
</feature>
<protein>
    <submittedName>
        <fullName evidence="2">Uncharacterized protein</fullName>
    </submittedName>
</protein>
<dbReference type="Proteomes" id="UP001497516">
    <property type="component" value="Chromosome 3"/>
</dbReference>
<dbReference type="EMBL" id="OZ034816">
    <property type="protein sequence ID" value="CAL1376330.1"/>
    <property type="molecule type" value="Genomic_DNA"/>
</dbReference>
<feature type="region of interest" description="Disordered" evidence="1">
    <location>
        <begin position="16"/>
        <end position="85"/>
    </location>
</feature>
<keyword evidence="3" id="KW-1185">Reference proteome</keyword>
<gene>
    <name evidence="2" type="ORF">LTRI10_LOCUS18067</name>
</gene>
<reference evidence="2 3" key="1">
    <citation type="submission" date="2024-04" db="EMBL/GenBank/DDBJ databases">
        <authorList>
            <person name="Fracassetti M."/>
        </authorList>
    </citation>
    <scope>NUCLEOTIDE SEQUENCE [LARGE SCALE GENOMIC DNA]</scope>
</reference>
<feature type="compositionally biased region" description="Acidic residues" evidence="1">
    <location>
        <begin position="37"/>
        <end position="67"/>
    </location>
</feature>
<name>A0AAV2DS25_9ROSI</name>
<dbReference type="AlphaFoldDB" id="A0AAV2DS25"/>